<dbReference type="PANTHER" id="PTHR31321">
    <property type="entry name" value="ACYL-COA THIOESTER HYDROLASE YBHC-RELATED"/>
    <property type="match status" value="1"/>
</dbReference>
<dbReference type="EMBL" id="KZ772673">
    <property type="protein sequence ID" value="PTQ50038.1"/>
    <property type="molecule type" value="Genomic_DNA"/>
</dbReference>
<dbReference type="PANTHER" id="PTHR31321:SF112">
    <property type="entry name" value="PECTINESTERASE"/>
    <property type="match status" value="1"/>
</dbReference>
<dbReference type="GO" id="GO:0045490">
    <property type="term" value="P:pectin catabolic process"/>
    <property type="evidence" value="ECO:0000318"/>
    <property type="project" value="GO_Central"/>
</dbReference>
<keyword evidence="8 12" id="KW-0378">Hydrolase</keyword>
<keyword evidence="7" id="KW-0732">Signal</keyword>
<dbReference type="InterPro" id="IPR000070">
    <property type="entry name" value="Pectinesterase_cat"/>
</dbReference>
<evidence type="ECO:0000256" key="13">
    <source>
        <dbReference type="SAM" id="MobiDB-lite"/>
    </source>
</evidence>
<organism evidence="15 16">
    <name type="scientific">Marchantia polymorpha</name>
    <name type="common">Common liverwort</name>
    <name type="synonym">Marchantia aquatica</name>
    <dbReference type="NCBI Taxonomy" id="3197"/>
    <lineage>
        <taxon>Eukaryota</taxon>
        <taxon>Viridiplantae</taxon>
        <taxon>Streptophyta</taxon>
        <taxon>Embryophyta</taxon>
        <taxon>Marchantiophyta</taxon>
        <taxon>Marchantiopsida</taxon>
        <taxon>Marchantiidae</taxon>
        <taxon>Marchantiales</taxon>
        <taxon>Marchantiaceae</taxon>
        <taxon>Marchantia</taxon>
    </lineage>
</organism>
<dbReference type="UniPathway" id="UPA00545">
    <property type="reaction ID" value="UER00823"/>
</dbReference>
<evidence type="ECO:0000313" key="16">
    <source>
        <dbReference type="Proteomes" id="UP000244005"/>
    </source>
</evidence>
<evidence type="ECO:0000256" key="3">
    <source>
        <dbReference type="ARBA" id="ARBA00005184"/>
    </source>
</evidence>
<evidence type="ECO:0000256" key="6">
    <source>
        <dbReference type="ARBA" id="ARBA00022525"/>
    </source>
</evidence>
<evidence type="ECO:0000256" key="7">
    <source>
        <dbReference type="ARBA" id="ARBA00022729"/>
    </source>
</evidence>
<comment type="catalytic activity">
    <reaction evidence="10 12">
        <text>[(1-&gt;4)-alpha-D-galacturonosyl methyl ester](n) + n H2O = [(1-&gt;4)-alpha-D-galacturonosyl](n) + n methanol + n H(+)</text>
        <dbReference type="Rhea" id="RHEA:22380"/>
        <dbReference type="Rhea" id="RHEA-COMP:14570"/>
        <dbReference type="Rhea" id="RHEA-COMP:14573"/>
        <dbReference type="ChEBI" id="CHEBI:15377"/>
        <dbReference type="ChEBI" id="CHEBI:15378"/>
        <dbReference type="ChEBI" id="CHEBI:17790"/>
        <dbReference type="ChEBI" id="CHEBI:140522"/>
        <dbReference type="ChEBI" id="CHEBI:140523"/>
        <dbReference type="EC" id="3.1.1.11"/>
    </reaction>
</comment>
<evidence type="ECO:0000256" key="2">
    <source>
        <dbReference type="ARBA" id="ARBA00004613"/>
    </source>
</evidence>
<sequence>MASKSLLGCCNSSTPSRRPSTRRALGSLQYSRELWFLARSRLCSVAHCGSSYPLLRIFCFVCETLTLELYLVLEVRLRMGSKSERWGSPAFVVLCTLCILFRAAVGSSTTSPSWTSVSDPRVWQEPDGFQAWLQYVHRTSDLASDWATHSKLDTTDVTPLGGPNDDEQTNSTEHNLLQVKRKIVVDQSGKGDCRTIKEAIDLVPPQNRERIVIHIRPGVYREKVKIPKTKPYITFEGYSNNQTIITYNSTASDPKSKKHHTYLRTYNSATVAVNSKYFVAVNIVFQNSAPAPPPGSIGKQAVAFRISADMAAFYNCQFLGFQDTLYDHHGRHYFKNCYIEGAVDFIFGNGRSLYKNCVLNALNNSGIPGSLTAQKRNDTTLDTGFSFVDSYISGSGQVYLGRAWGNDSRVVFARSYMDDVVLPVGWNDWGSEGRERTSYYAEYNCSGPGAVTSGRAPWARVLTEDEAKPFLSMDFINGKRWLPKAEITQ</sequence>
<comment type="similarity">
    <text evidence="4">Belongs to the pectinesterase family.</text>
</comment>
<dbReference type="Proteomes" id="UP000244005">
    <property type="component" value="Unassembled WGS sequence"/>
</dbReference>
<evidence type="ECO:0000256" key="9">
    <source>
        <dbReference type="ARBA" id="ARBA00023085"/>
    </source>
</evidence>
<evidence type="ECO:0000256" key="12">
    <source>
        <dbReference type="RuleBase" id="RU000589"/>
    </source>
</evidence>
<evidence type="ECO:0000256" key="5">
    <source>
        <dbReference type="ARBA" id="ARBA00013229"/>
    </source>
</evidence>
<comment type="subcellular location">
    <subcellularLocation>
        <location evidence="1">Cell envelope</location>
    </subcellularLocation>
    <subcellularLocation>
        <location evidence="2">Secreted</location>
    </subcellularLocation>
</comment>
<keyword evidence="6" id="KW-0964">Secreted</keyword>
<dbReference type="Gene3D" id="2.160.20.10">
    <property type="entry name" value="Single-stranded right-handed beta-helix, Pectin lyase-like"/>
    <property type="match status" value="1"/>
</dbReference>
<gene>
    <name evidence="15" type="ORF">MARPO_0001s0096</name>
</gene>
<evidence type="ECO:0000256" key="11">
    <source>
        <dbReference type="PROSITE-ProRule" id="PRU10040"/>
    </source>
</evidence>
<evidence type="ECO:0000259" key="14">
    <source>
        <dbReference type="Pfam" id="PF01095"/>
    </source>
</evidence>
<name>A0A2R6XVA2_MARPO</name>
<dbReference type="PROSITE" id="PS00503">
    <property type="entry name" value="PECTINESTERASE_2"/>
    <property type="match status" value="1"/>
</dbReference>
<evidence type="ECO:0000256" key="10">
    <source>
        <dbReference type="ARBA" id="ARBA00047928"/>
    </source>
</evidence>
<dbReference type="Pfam" id="PF01095">
    <property type="entry name" value="Pectinesterase"/>
    <property type="match status" value="1"/>
</dbReference>
<accession>A0A2R6XVA2</accession>
<feature type="region of interest" description="Disordered" evidence="13">
    <location>
        <begin position="1"/>
        <end position="20"/>
    </location>
</feature>
<dbReference type="InterPro" id="IPR011050">
    <property type="entry name" value="Pectin_lyase_fold/virulence"/>
</dbReference>
<dbReference type="SUPFAM" id="SSF51126">
    <property type="entry name" value="Pectin lyase-like"/>
    <property type="match status" value="1"/>
</dbReference>
<comment type="pathway">
    <text evidence="3 12">Glycan metabolism; pectin degradation; 2-dehydro-3-deoxy-D-gluconate from pectin: step 1/5.</text>
</comment>
<dbReference type="FunFam" id="2.160.20.10:FF:000008">
    <property type="entry name" value="Pectinesterase"/>
    <property type="match status" value="1"/>
</dbReference>
<dbReference type="AlphaFoldDB" id="A0A2R6XVA2"/>
<keyword evidence="9 12" id="KW-0063">Aspartyl esterase</keyword>
<evidence type="ECO:0000256" key="4">
    <source>
        <dbReference type="ARBA" id="ARBA00008891"/>
    </source>
</evidence>
<protein>
    <recommendedName>
        <fullName evidence="5 12">Pectinesterase</fullName>
        <ecNumber evidence="5 12">3.1.1.11</ecNumber>
    </recommendedName>
</protein>
<evidence type="ECO:0000256" key="1">
    <source>
        <dbReference type="ARBA" id="ARBA00004196"/>
    </source>
</evidence>
<dbReference type="InterPro" id="IPR033131">
    <property type="entry name" value="Pectinesterase_Asp_AS"/>
</dbReference>
<dbReference type="GO" id="GO:0042545">
    <property type="term" value="P:cell wall modification"/>
    <property type="evidence" value="ECO:0007669"/>
    <property type="project" value="UniProtKB-UniRule"/>
</dbReference>
<evidence type="ECO:0000256" key="8">
    <source>
        <dbReference type="ARBA" id="ARBA00022801"/>
    </source>
</evidence>
<reference evidence="16" key="1">
    <citation type="journal article" date="2017" name="Cell">
        <title>Insights into land plant evolution garnered from the Marchantia polymorpha genome.</title>
        <authorList>
            <person name="Bowman J.L."/>
            <person name="Kohchi T."/>
            <person name="Yamato K.T."/>
            <person name="Jenkins J."/>
            <person name="Shu S."/>
            <person name="Ishizaki K."/>
            <person name="Yamaoka S."/>
            <person name="Nishihama R."/>
            <person name="Nakamura Y."/>
            <person name="Berger F."/>
            <person name="Adam C."/>
            <person name="Aki S.S."/>
            <person name="Althoff F."/>
            <person name="Araki T."/>
            <person name="Arteaga-Vazquez M.A."/>
            <person name="Balasubrmanian S."/>
            <person name="Barry K."/>
            <person name="Bauer D."/>
            <person name="Boehm C.R."/>
            <person name="Briginshaw L."/>
            <person name="Caballero-Perez J."/>
            <person name="Catarino B."/>
            <person name="Chen F."/>
            <person name="Chiyoda S."/>
            <person name="Chovatia M."/>
            <person name="Davies K.M."/>
            <person name="Delmans M."/>
            <person name="Demura T."/>
            <person name="Dierschke T."/>
            <person name="Dolan L."/>
            <person name="Dorantes-Acosta A.E."/>
            <person name="Eklund D.M."/>
            <person name="Florent S.N."/>
            <person name="Flores-Sandoval E."/>
            <person name="Fujiyama A."/>
            <person name="Fukuzawa H."/>
            <person name="Galik B."/>
            <person name="Grimanelli D."/>
            <person name="Grimwood J."/>
            <person name="Grossniklaus U."/>
            <person name="Hamada T."/>
            <person name="Haseloff J."/>
            <person name="Hetherington A.J."/>
            <person name="Higo A."/>
            <person name="Hirakawa Y."/>
            <person name="Hundley H.N."/>
            <person name="Ikeda Y."/>
            <person name="Inoue K."/>
            <person name="Inoue S.I."/>
            <person name="Ishida S."/>
            <person name="Jia Q."/>
            <person name="Kakita M."/>
            <person name="Kanazawa T."/>
            <person name="Kawai Y."/>
            <person name="Kawashima T."/>
            <person name="Kennedy M."/>
            <person name="Kinose K."/>
            <person name="Kinoshita T."/>
            <person name="Kohara Y."/>
            <person name="Koide E."/>
            <person name="Komatsu K."/>
            <person name="Kopischke S."/>
            <person name="Kubo M."/>
            <person name="Kyozuka J."/>
            <person name="Lagercrantz U."/>
            <person name="Lin S.S."/>
            <person name="Lindquist E."/>
            <person name="Lipzen A.M."/>
            <person name="Lu C.W."/>
            <person name="De Luna E."/>
            <person name="Martienssen R.A."/>
            <person name="Minamino N."/>
            <person name="Mizutani M."/>
            <person name="Mizutani M."/>
            <person name="Mochizuki N."/>
            <person name="Monte I."/>
            <person name="Mosher R."/>
            <person name="Nagasaki H."/>
            <person name="Nakagami H."/>
            <person name="Naramoto S."/>
            <person name="Nishitani K."/>
            <person name="Ohtani M."/>
            <person name="Okamoto T."/>
            <person name="Okumura M."/>
            <person name="Phillips J."/>
            <person name="Pollak B."/>
            <person name="Reinders A."/>
            <person name="Rovekamp M."/>
            <person name="Sano R."/>
            <person name="Sawa S."/>
            <person name="Schmid M.W."/>
            <person name="Shirakawa M."/>
            <person name="Solano R."/>
            <person name="Spunde A."/>
            <person name="Suetsugu N."/>
            <person name="Sugano S."/>
            <person name="Sugiyama A."/>
            <person name="Sun R."/>
            <person name="Suzuki Y."/>
            <person name="Takenaka M."/>
            <person name="Takezawa D."/>
            <person name="Tomogane H."/>
            <person name="Tsuzuki M."/>
            <person name="Ueda T."/>
            <person name="Umeda M."/>
            <person name="Ward J.M."/>
            <person name="Watanabe Y."/>
            <person name="Yazaki K."/>
            <person name="Yokoyama R."/>
            <person name="Yoshitake Y."/>
            <person name="Yotsui I."/>
            <person name="Zachgo S."/>
            <person name="Schmutz J."/>
        </authorList>
    </citation>
    <scope>NUCLEOTIDE SEQUENCE [LARGE SCALE GENOMIC DNA]</scope>
    <source>
        <strain evidence="16">Tak-1</strain>
    </source>
</reference>
<dbReference type="GO" id="GO:0005576">
    <property type="term" value="C:extracellular region"/>
    <property type="evidence" value="ECO:0007669"/>
    <property type="project" value="UniProtKB-SubCell"/>
</dbReference>
<dbReference type="EC" id="3.1.1.11" evidence="5 12"/>
<evidence type="ECO:0000313" key="15">
    <source>
        <dbReference type="EMBL" id="PTQ50038.1"/>
    </source>
</evidence>
<dbReference type="OrthoDB" id="2019149at2759"/>
<dbReference type="InterPro" id="IPR012334">
    <property type="entry name" value="Pectin_lyas_fold"/>
</dbReference>
<proteinExistence type="inferred from homology"/>
<feature type="domain" description="Pectinesterase catalytic" evidence="14">
    <location>
        <begin position="183"/>
        <end position="478"/>
    </location>
</feature>
<dbReference type="Gramene" id="Mp1g17560.1">
    <property type="protein sequence ID" value="Mp1g17560.1.cds"/>
    <property type="gene ID" value="Mp1g17560"/>
</dbReference>
<feature type="active site" evidence="11">
    <location>
        <position position="344"/>
    </location>
</feature>
<keyword evidence="16" id="KW-1185">Reference proteome</keyword>
<dbReference type="GO" id="GO:0030599">
    <property type="term" value="F:pectinesterase activity"/>
    <property type="evidence" value="ECO:0000318"/>
    <property type="project" value="GO_Central"/>
</dbReference>